<feature type="signal peptide" evidence="2">
    <location>
        <begin position="1"/>
        <end position="29"/>
    </location>
</feature>
<evidence type="ECO:0008006" key="5">
    <source>
        <dbReference type="Google" id="ProtNLM"/>
    </source>
</evidence>
<gene>
    <name evidence="3" type="ORF">J42TS3_23510</name>
</gene>
<evidence type="ECO:0000313" key="3">
    <source>
        <dbReference type="EMBL" id="GIP53316.1"/>
    </source>
</evidence>
<dbReference type="Proteomes" id="UP000679992">
    <property type="component" value="Unassembled WGS sequence"/>
</dbReference>
<dbReference type="RefSeq" id="WP_213654905.1">
    <property type="nucleotide sequence ID" value="NZ_BOSL01000006.1"/>
</dbReference>
<evidence type="ECO:0000256" key="1">
    <source>
        <dbReference type="SAM" id="MobiDB-lite"/>
    </source>
</evidence>
<name>A0ABQ4MBE8_9BACL</name>
<feature type="region of interest" description="Disordered" evidence="1">
    <location>
        <begin position="26"/>
        <end position="68"/>
    </location>
</feature>
<feature type="compositionally biased region" description="Polar residues" evidence="1">
    <location>
        <begin position="39"/>
        <end position="57"/>
    </location>
</feature>
<feature type="chain" id="PRO_5047007804" description="Lipoprotein" evidence="2">
    <location>
        <begin position="30"/>
        <end position="193"/>
    </location>
</feature>
<dbReference type="PROSITE" id="PS51257">
    <property type="entry name" value="PROKAR_LIPOPROTEIN"/>
    <property type="match status" value="1"/>
</dbReference>
<comment type="caution">
    <text evidence="3">The sequence shown here is derived from an EMBL/GenBank/DDBJ whole genome shotgun (WGS) entry which is preliminary data.</text>
</comment>
<sequence>MKRFSLLQTVLLLFLASALLQGCTSPAESAGTGIKSESAAPTNTEQTINEPAQATTETNEDHESSNSEAITTGNANEAEEAADAGNALTAMLKNEEAVYLTSEKEDHTQFSKLVLKTNGDFVFLDRLPKGSSKYLGTYSISSNQITLQVDRIPTPSAKELSEIVFTISSANQITLETDVNQVKSGQAYTSVKE</sequence>
<protein>
    <recommendedName>
        <fullName evidence="5">Lipoprotein</fullName>
    </recommendedName>
</protein>
<organism evidence="3 4">
    <name type="scientific">Paenibacillus vini</name>
    <dbReference type="NCBI Taxonomy" id="1476024"/>
    <lineage>
        <taxon>Bacteria</taxon>
        <taxon>Bacillati</taxon>
        <taxon>Bacillota</taxon>
        <taxon>Bacilli</taxon>
        <taxon>Bacillales</taxon>
        <taxon>Paenibacillaceae</taxon>
        <taxon>Paenibacillus</taxon>
    </lineage>
</organism>
<evidence type="ECO:0000256" key="2">
    <source>
        <dbReference type="SAM" id="SignalP"/>
    </source>
</evidence>
<dbReference type="EMBL" id="BOSL01000006">
    <property type="protein sequence ID" value="GIP53316.1"/>
    <property type="molecule type" value="Genomic_DNA"/>
</dbReference>
<accession>A0ABQ4MBE8</accession>
<evidence type="ECO:0000313" key="4">
    <source>
        <dbReference type="Proteomes" id="UP000679992"/>
    </source>
</evidence>
<keyword evidence="4" id="KW-1185">Reference proteome</keyword>
<keyword evidence="2" id="KW-0732">Signal</keyword>
<reference evidence="3 4" key="1">
    <citation type="submission" date="2021-03" db="EMBL/GenBank/DDBJ databases">
        <title>Antimicrobial resistance genes in bacteria isolated from Japanese honey, and their potential for conferring macrolide and lincosamide resistance in the American foulbrood pathogen Paenibacillus larvae.</title>
        <authorList>
            <person name="Okamoto M."/>
            <person name="Kumagai M."/>
            <person name="Kanamori H."/>
            <person name="Takamatsu D."/>
        </authorList>
    </citation>
    <scope>NUCLEOTIDE SEQUENCE [LARGE SCALE GENOMIC DNA]</scope>
    <source>
        <strain evidence="3 4">J42TS3</strain>
    </source>
</reference>
<proteinExistence type="predicted"/>